<gene>
    <name evidence="2" type="ORF">BCR35DRAFT_123699</name>
</gene>
<sequence>MKNPFASASTSTSSIHLPSASSSSTNSLAKLRSAPAGFPPLRHPSDSLTTSSIPAGHHHNARDHYLRSGESHPGPVISKSSFVPSSLAEHLMRNKRDSALATKYLPGHTITNMEGALHTFVTPLLPIEIVGDYAFRSRHSMRIFPSSADGKQQVRRCVLSATIHPDFEDYDVGHALYGLGKQGVEGIAEVPLDFSIPSPELKGTDQTRQAYNETLR</sequence>
<reference evidence="2 3" key="1">
    <citation type="submission" date="2016-07" db="EMBL/GenBank/DDBJ databases">
        <title>Pervasive Adenine N6-methylation of Active Genes in Fungi.</title>
        <authorList>
            <consortium name="DOE Joint Genome Institute"/>
            <person name="Mondo S.J."/>
            <person name="Dannebaum R.O."/>
            <person name="Kuo R.C."/>
            <person name="Labutti K."/>
            <person name="Haridas S."/>
            <person name="Kuo A."/>
            <person name="Salamov A."/>
            <person name="Ahrendt S.R."/>
            <person name="Lipzen A."/>
            <person name="Sullivan W."/>
            <person name="Andreopoulos W.B."/>
            <person name="Clum A."/>
            <person name="Lindquist E."/>
            <person name="Daum C."/>
            <person name="Ramamoorthy G.K."/>
            <person name="Gryganskyi A."/>
            <person name="Culley D."/>
            <person name="Magnuson J.K."/>
            <person name="James T.Y."/>
            <person name="O'Malley M.A."/>
            <person name="Stajich J.E."/>
            <person name="Spatafora J.W."/>
            <person name="Visel A."/>
            <person name="Grigoriev I.V."/>
        </authorList>
    </citation>
    <scope>NUCLEOTIDE SEQUENCE [LARGE SCALE GENOMIC DNA]</scope>
    <source>
        <strain evidence="2 3">62-1032</strain>
    </source>
</reference>
<evidence type="ECO:0000313" key="3">
    <source>
        <dbReference type="Proteomes" id="UP000193467"/>
    </source>
</evidence>
<evidence type="ECO:0000256" key="1">
    <source>
        <dbReference type="SAM" id="MobiDB-lite"/>
    </source>
</evidence>
<dbReference type="InParanoid" id="A0A1Y2EWF1"/>
<dbReference type="OrthoDB" id="2537245at2759"/>
<feature type="compositionally biased region" description="Low complexity" evidence="1">
    <location>
        <begin position="1"/>
        <end position="33"/>
    </location>
</feature>
<protein>
    <submittedName>
        <fullName evidence="2">Uncharacterized protein</fullName>
    </submittedName>
</protein>
<dbReference type="Proteomes" id="UP000193467">
    <property type="component" value="Unassembled WGS sequence"/>
</dbReference>
<dbReference type="EMBL" id="MCGR01000036">
    <property type="protein sequence ID" value="ORY75932.1"/>
    <property type="molecule type" value="Genomic_DNA"/>
</dbReference>
<proteinExistence type="predicted"/>
<organism evidence="2 3">
    <name type="scientific">Leucosporidium creatinivorum</name>
    <dbReference type="NCBI Taxonomy" id="106004"/>
    <lineage>
        <taxon>Eukaryota</taxon>
        <taxon>Fungi</taxon>
        <taxon>Dikarya</taxon>
        <taxon>Basidiomycota</taxon>
        <taxon>Pucciniomycotina</taxon>
        <taxon>Microbotryomycetes</taxon>
        <taxon>Leucosporidiales</taxon>
        <taxon>Leucosporidium</taxon>
    </lineage>
</organism>
<keyword evidence="3" id="KW-1185">Reference proteome</keyword>
<evidence type="ECO:0000313" key="2">
    <source>
        <dbReference type="EMBL" id="ORY75932.1"/>
    </source>
</evidence>
<accession>A0A1Y2EWF1</accession>
<dbReference type="STRING" id="106004.A0A1Y2EWF1"/>
<dbReference type="AlphaFoldDB" id="A0A1Y2EWF1"/>
<feature type="region of interest" description="Disordered" evidence="1">
    <location>
        <begin position="1"/>
        <end position="79"/>
    </location>
</feature>
<name>A0A1Y2EWF1_9BASI</name>
<comment type="caution">
    <text evidence="2">The sequence shown here is derived from an EMBL/GenBank/DDBJ whole genome shotgun (WGS) entry which is preliminary data.</text>
</comment>